<comment type="caution">
    <text evidence="2">The sequence shown here is derived from an EMBL/GenBank/DDBJ whole genome shotgun (WGS) entry which is preliminary data.</text>
</comment>
<protein>
    <submittedName>
        <fullName evidence="2">Uncharacterized protein</fullName>
    </submittedName>
</protein>
<gene>
    <name evidence="2" type="ORF">ACFPOF_23740</name>
</gene>
<proteinExistence type="predicted"/>
<evidence type="ECO:0000256" key="1">
    <source>
        <dbReference type="SAM" id="Phobius"/>
    </source>
</evidence>
<dbReference type="EMBL" id="JBHSMI010000039">
    <property type="protein sequence ID" value="MFC5405768.1"/>
    <property type="molecule type" value="Genomic_DNA"/>
</dbReference>
<keyword evidence="1" id="KW-0472">Membrane</keyword>
<accession>A0ABW0HZK1</accession>
<dbReference type="RefSeq" id="WP_378137356.1">
    <property type="nucleotide sequence ID" value="NZ_JBHSMI010000039.1"/>
</dbReference>
<organism evidence="2 3">
    <name type="scientific">Cohnella soli</name>
    <dbReference type="NCBI Taxonomy" id="425005"/>
    <lineage>
        <taxon>Bacteria</taxon>
        <taxon>Bacillati</taxon>
        <taxon>Bacillota</taxon>
        <taxon>Bacilli</taxon>
        <taxon>Bacillales</taxon>
        <taxon>Paenibacillaceae</taxon>
        <taxon>Cohnella</taxon>
    </lineage>
</organism>
<feature type="transmembrane region" description="Helical" evidence="1">
    <location>
        <begin position="25"/>
        <end position="43"/>
    </location>
</feature>
<evidence type="ECO:0000313" key="3">
    <source>
        <dbReference type="Proteomes" id="UP001596113"/>
    </source>
</evidence>
<sequence>MNTLTLSEIGIKTKNKGDKMKRFKIIFLLSIMINVIMVTYFVLKTNHLKSSYSNLCFELQNELVQLGSSIDYQIKNNWKEENTVIEKIEDVRESINYLMITGNDMGIMSKSQENDLWKLHNFISKFPIYSGFPNTKLDQNSINELIHLGEKLKSVGWGMNIGYSSDWNSFSTKVNTLIKL</sequence>
<keyword evidence="3" id="KW-1185">Reference proteome</keyword>
<evidence type="ECO:0000313" key="2">
    <source>
        <dbReference type="EMBL" id="MFC5405768.1"/>
    </source>
</evidence>
<keyword evidence="1" id="KW-1133">Transmembrane helix</keyword>
<reference evidence="3" key="1">
    <citation type="journal article" date="2019" name="Int. J. Syst. Evol. Microbiol.">
        <title>The Global Catalogue of Microorganisms (GCM) 10K type strain sequencing project: providing services to taxonomists for standard genome sequencing and annotation.</title>
        <authorList>
            <consortium name="The Broad Institute Genomics Platform"/>
            <consortium name="The Broad Institute Genome Sequencing Center for Infectious Disease"/>
            <person name="Wu L."/>
            <person name="Ma J."/>
        </authorList>
    </citation>
    <scope>NUCLEOTIDE SEQUENCE [LARGE SCALE GENOMIC DNA]</scope>
    <source>
        <strain evidence="3">CGMCC 1.18575</strain>
    </source>
</reference>
<dbReference type="Proteomes" id="UP001596113">
    <property type="component" value="Unassembled WGS sequence"/>
</dbReference>
<keyword evidence="1" id="KW-0812">Transmembrane</keyword>
<name>A0ABW0HZK1_9BACL</name>